<protein>
    <submittedName>
        <fullName evidence="2">YvrJ family protein</fullName>
    </submittedName>
</protein>
<dbReference type="RefSeq" id="WP_338754950.1">
    <property type="nucleotide sequence ID" value="NZ_CP147406.1"/>
</dbReference>
<sequence length="43" mass="4971">MDWINLISEVGFPILITLYLLHRMEAKIDQLTQSIKDLAVSLK</sequence>
<evidence type="ECO:0000313" key="3">
    <source>
        <dbReference type="Proteomes" id="UP001387364"/>
    </source>
</evidence>
<reference evidence="2 3" key="1">
    <citation type="submission" date="2024-02" db="EMBL/GenBank/DDBJ databases">
        <title>Seven novel Bacillus-like species.</title>
        <authorList>
            <person name="Liu G."/>
        </authorList>
    </citation>
    <scope>NUCLEOTIDE SEQUENCE [LARGE SCALE GENOMIC DNA]</scope>
    <source>
        <strain evidence="2 3">FJAT-52991</strain>
        <plasmid evidence="2 3">unnamed2</plasmid>
    </source>
</reference>
<proteinExistence type="predicted"/>
<evidence type="ECO:0000313" key="2">
    <source>
        <dbReference type="EMBL" id="WXB95060.1"/>
    </source>
</evidence>
<keyword evidence="1" id="KW-0812">Transmembrane</keyword>
<dbReference type="EMBL" id="CP147406">
    <property type="protein sequence ID" value="WXB95060.1"/>
    <property type="molecule type" value="Genomic_DNA"/>
</dbReference>
<name>A0ABZ2NCR9_9BACI</name>
<keyword evidence="3" id="KW-1185">Reference proteome</keyword>
<gene>
    <name evidence="2" type="ORF">WDJ61_18970</name>
</gene>
<evidence type="ECO:0000256" key="1">
    <source>
        <dbReference type="SAM" id="Phobius"/>
    </source>
</evidence>
<keyword evidence="1" id="KW-1133">Transmembrane helix</keyword>
<keyword evidence="1" id="KW-0472">Membrane</keyword>
<organism evidence="2 3">
    <name type="scientific">Bacillus kandeliae</name>
    <dbReference type="NCBI Taxonomy" id="3129297"/>
    <lineage>
        <taxon>Bacteria</taxon>
        <taxon>Bacillati</taxon>
        <taxon>Bacillota</taxon>
        <taxon>Bacilli</taxon>
        <taxon>Bacillales</taxon>
        <taxon>Bacillaceae</taxon>
        <taxon>Bacillus</taxon>
    </lineage>
</organism>
<feature type="transmembrane region" description="Helical" evidence="1">
    <location>
        <begin position="6"/>
        <end position="22"/>
    </location>
</feature>
<geneLocation type="plasmid" evidence="2 3">
    <name>unnamed2</name>
</geneLocation>
<dbReference type="InterPro" id="IPR024419">
    <property type="entry name" value="YvrJ"/>
</dbReference>
<dbReference type="Pfam" id="PF12841">
    <property type="entry name" value="YvrJ"/>
    <property type="match status" value="1"/>
</dbReference>
<keyword evidence="2" id="KW-0614">Plasmid</keyword>
<accession>A0ABZ2NCR9</accession>
<dbReference type="Proteomes" id="UP001387364">
    <property type="component" value="Plasmid unnamed2"/>
</dbReference>